<organism evidence="13 14">
    <name type="scientific">Gambusia affinis</name>
    <name type="common">Western mosquitofish</name>
    <name type="synonym">Heterandria affinis</name>
    <dbReference type="NCBI Taxonomy" id="33528"/>
    <lineage>
        <taxon>Eukaryota</taxon>
        <taxon>Metazoa</taxon>
        <taxon>Chordata</taxon>
        <taxon>Craniata</taxon>
        <taxon>Vertebrata</taxon>
        <taxon>Euteleostomi</taxon>
        <taxon>Actinopterygii</taxon>
        <taxon>Neopterygii</taxon>
        <taxon>Teleostei</taxon>
        <taxon>Neoteleostei</taxon>
        <taxon>Acanthomorphata</taxon>
        <taxon>Ovalentaria</taxon>
        <taxon>Atherinomorphae</taxon>
        <taxon>Cyprinodontiformes</taxon>
        <taxon>Poeciliidae</taxon>
        <taxon>Poeciliinae</taxon>
        <taxon>Gambusia</taxon>
    </lineage>
</organism>
<keyword evidence="5 11" id="KW-0812">Transmembrane</keyword>
<keyword evidence="10 11" id="KW-0472">Membrane</keyword>
<feature type="non-terminal residue" evidence="13">
    <location>
        <position position="1"/>
    </location>
</feature>
<feature type="non-terminal residue" evidence="13">
    <location>
        <position position="706"/>
    </location>
</feature>
<keyword evidence="4" id="KW-0597">Phosphoprotein</keyword>
<comment type="similarity">
    <text evidence="11">Belongs to the dicarboxylate/amino acid:cation symporter (DAACS) (TC 2.A.23) family.</text>
</comment>
<evidence type="ECO:0000256" key="3">
    <source>
        <dbReference type="ARBA" id="ARBA00022475"/>
    </source>
</evidence>
<sequence>VTELQGALHNWCYKRRDIFSQPQGNSAEWKRKQASSEAQQQTTRLTDSLLNRLAAEMTPDPCQCPQHDAPVATCGERIIDATLWDVRSLRSLKFVFQPPLALGVTLCVSLVLPLHQQENSIKKPLIHDSTTGDNPLPVLIPVRPLMKTTTSQSSSLCFSGFPGNSSNPTFTKHLKKPQETKPHHQPGNDTGPTESYSTSWQDYEDIPGKKSKWSRKTMGEQPSTKSFGIWEGIVSYIASNMLVFTCLGSVALGVLVGVVVKTFDRLEHVEELYLTFPIDILSHMIKGVSIPLIASSVVLGIRTFKTAPSKSIALYTGLYFLFTTLIAVIIGLILMWALRSGFKNPDPEDQNFFSIDTFLVLYRNIFPDSMMRSFVKHYQMERKEYPIPGVATNAGVIENRTGMSFEGHYQYGVDILGLLFISFMSGLAFNEMEESRVIVRLICTISQITDDFFNLIRSYLPVGVLFMSIYQVSNTNDWDIGFHLVKFVGMVLIGLFVHGAIVLPLIYFVLAQSNPFTVIRGVLPALRTALLLSSSAATMPVTLHCCKNNNIHNKVTRFMLPIGTNINMNGTALYQAAAAVFIALVHNVYLDFNLLFSIGVAAAAFSFISKGVPACGALMSLFILNATDLPLSGAWILVTVEWILDHPATLINVLGDCIGIALVQELSTDELIAASLHQRRAKAQDWQAAVEEYEEVQTHWNAYTSA</sequence>
<dbReference type="GO" id="GO:0015501">
    <property type="term" value="F:glutamate:sodium symporter activity"/>
    <property type="evidence" value="ECO:0007669"/>
    <property type="project" value="TreeGrafter"/>
</dbReference>
<dbReference type="STRING" id="33528.ENSGAFP00000028927"/>
<feature type="transmembrane region" description="Helical" evidence="11">
    <location>
        <begin position="233"/>
        <end position="260"/>
    </location>
</feature>
<evidence type="ECO:0000256" key="2">
    <source>
        <dbReference type="ARBA" id="ARBA00022448"/>
    </source>
</evidence>
<dbReference type="GO" id="GO:0033229">
    <property type="term" value="F:cysteine transmembrane transporter activity"/>
    <property type="evidence" value="ECO:0007669"/>
    <property type="project" value="TreeGrafter"/>
</dbReference>
<keyword evidence="14" id="KW-1185">Reference proteome</keyword>
<comment type="subcellular location">
    <subcellularLocation>
        <location evidence="1">Cell membrane</location>
        <topology evidence="1">Multi-pass membrane protein</topology>
    </subcellularLocation>
    <subcellularLocation>
        <location evidence="11">Membrane</location>
        <topology evidence="11">Multi-pass membrane protein</topology>
    </subcellularLocation>
</comment>
<dbReference type="Pfam" id="PF00375">
    <property type="entry name" value="SDF"/>
    <property type="match status" value="1"/>
</dbReference>
<dbReference type="PANTHER" id="PTHR11958">
    <property type="entry name" value="SODIUM/DICARBOXYLATE SYMPORTER-RELATED"/>
    <property type="match status" value="1"/>
</dbReference>
<evidence type="ECO:0000256" key="12">
    <source>
        <dbReference type="SAM" id="MobiDB-lite"/>
    </source>
</evidence>
<dbReference type="PRINTS" id="PR00173">
    <property type="entry name" value="EDTRNSPORT"/>
</dbReference>
<feature type="transmembrane region" description="Helical" evidence="11">
    <location>
        <begin position="484"/>
        <end position="510"/>
    </location>
</feature>
<keyword evidence="3" id="KW-1003">Cell membrane</keyword>
<dbReference type="InterPro" id="IPR001991">
    <property type="entry name" value="Na-dicarboxylate_symporter"/>
</dbReference>
<keyword evidence="11" id="KW-0769">Symport</keyword>
<name>A0A315UZR9_GAMAF</name>
<feature type="transmembrane region" description="Helical" evidence="11">
    <location>
        <begin position="280"/>
        <end position="301"/>
    </location>
</feature>
<evidence type="ECO:0000256" key="11">
    <source>
        <dbReference type="RuleBase" id="RU361216"/>
    </source>
</evidence>
<keyword evidence="6" id="KW-0479">Metal-binding</keyword>
<feature type="transmembrane region" description="Helical" evidence="11">
    <location>
        <begin position="572"/>
        <end position="589"/>
    </location>
</feature>
<dbReference type="PANTHER" id="PTHR11958:SF109">
    <property type="entry name" value="EXCITATORY AMINO ACID TRANSPORTER 3"/>
    <property type="match status" value="1"/>
</dbReference>
<feature type="region of interest" description="Disordered" evidence="12">
    <location>
        <begin position="168"/>
        <end position="201"/>
    </location>
</feature>
<keyword evidence="9" id="KW-0915">Sodium</keyword>
<evidence type="ECO:0000256" key="6">
    <source>
        <dbReference type="ARBA" id="ARBA00022723"/>
    </source>
</evidence>
<feature type="transmembrane region" description="Helical" evidence="11">
    <location>
        <begin position="409"/>
        <end position="430"/>
    </location>
</feature>
<accession>A0A315UZR9</accession>
<feature type="compositionally biased region" description="Polar residues" evidence="12">
    <location>
        <begin position="187"/>
        <end position="201"/>
    </location>
</feature>
<evidence type="ECO:0000256" key="8">
    <source>
        <dbReference type="ARBA" id="ARBA00022989"/>
    </source>
</evidence>
<dbReference type="AlphaFoldDB" id="A0A315UZR9"/>
<reference evidence="13 14" key="1">
    <citation type="journal article" date="2018" name="G3 (Bethesda)">
        <title>A High-Quality Reference Genome for the Invasive Mosquitofish Gambusia affinis Using a Chicago Library.</title>
        <authorList>
            <person name="Hoffberg S.L."/>
            <person name="Troendle N.J."/>
            <person name="Glenn T.C."/>
            <person name="Mahmud O."/>
            <person name="Louha S."/>
            <person name="Chalopin D."/>
            <person name="Bennetzen J.L."/>
            <person name="Mauricio R."/>
        </authorList>
    </citation>
    <scope>NUCLEOTIDE SEQUENCE [LARGE SCALE GENOMIC DNA]</scope>
    <source>
        <strain evidence="13">NE01/NJP1002.9</strain>
        <tissue evidence="13">Muscle</tissue>
    </source>
</reference>
<evidence type="ECO:0000256" key="7">
    <source>
        <dbReference type="ARBA" id="ARBA00022970"/>
    </source>
</evidence>
<proteinExistence type="inferred from homology"/>
<feature type="transmembrane region" description="Helical" evidence="11">
    <location>
        <begin position="313"/>
        <end position="338"/>
    </location>
</feature>
<evidence type="ECO:0000313" key="13">
    <source>
        <dbReference type="EMBL" id="PWA16499.1"/>
    </source>
</evidence>
<dbReference type="InterPro" id="IPR050746">
    <property type="entry name" value="DAACS"/>
</dbReference>
<evidence type="ECO:0000256" key="4">
    <source>
        <dbReference type="ARBA" id="ARBA00022553"/>
    </source>
</evidence>
<dbReference type="GO" id="GO:0046872">
    <property type="term" value="F:metal ion binding"/>
    <property type="evidence" value="ECO:0007669"/>
    <property type="project" value="UniProtKB-KW"/>
</dbReference>
<protein>
    <recommendedName>
        <fullName evidence="11">Amino acid transporter</fullName>
    </recommendedName>
</protein>
<dbReference type="Gene3D" id="1.10.3860.10">
    <property type="entry name" value="Sodium:dicarboxylate symporter"/>
    <property type="match status" value="1"/>
</dbReference>
<dbReference type="Proteomes" id="UP000250572">
    <property type="component" value="Unassembled WGS sequence"/>
</dbReference>
<feature type="transmembrane region" description="Helical" evidence="11">
    <location>
        <begin position="451"/>
        <end position="472"/>
    </location>
</feature>
<evidence type="ECO:0000256" key="1">
    <source>
        <dbReference type="ARBA" id="ARBA00004651"/>
    </source>
</evidence>
<evidence type="ECO:0000313" key="14">
    <source>
        <dbReference type="Proteomes" id="UP000250572"/>
    </source>
</evidence>
<evidence type="ECO:0000256" key="5">
    <source>
        <dbReference type="ARBA" id="ARBA00022692"/>
    </source>
</evidence>
<comment type="caution">
    <text evidence="13">The sequence shown here is derived from an EMBL/GenBank/DDBJ whole genome shotgun (WGS) entry which is preliminary data.</text>
</comment>
<dbReference type="InterPro" id="IPR036458">
    <property type="entry name" value="Na:dicarbo_symporter_sf"/>
</dbReference>
<evidence type="ECO:0000256" key="9">
    <source>
        <dbReference type="ARBA" id="ARBA00023053"/>
    </source>
</evidence>
<dbReference type="EMBL" id="NHOQ01002481">
    <property type="protein sequence ID" value="PWA16499.1"/>
    <property type="molecule type" value="Genomic_DNA"/>
</dbReference>
<evidence type="ECO:0000256" key="10">
    <source>
        <dbReference type="ARBA" id="ARBA00023136"/>
    </source>
</evidence>
<gene>
    <name evidence="13" type="ORF">CCH79_00004710</name>
</gene>
<dbReference type="SUPFAM" id="SSF118215">
    <property type="entry name" value="Proton glutamate symport protein"/>
    <property type="match status" value="1"/>
</dbReference>
<feature type="transmembrane region" description="Helical" evidence="11">
    <location>
        <begin position="595"/>
        <end position="624"/>
    </location>
</feature>
<dbReference type="GO" id="GO:0005313">
    <property type="term" value="F:L-glutamate transmembrane transporter activity"/>
    <property type="evidence" value="ECO:0007669"/>
    <property type="project" value="TreeGrafter"/>
</dbReference>
<keyword evidence="7" id="KW-0029">Amino-acid transport</keyword>
<keyword evidence="2 11" id="KW-0813">Transport</keyword>
<keyword evidence="8 11" id="KW-1133">Transmembrane helix</keyword>
<dbReference type="GO" id="GO:0005886">
    <property type="term" value="C:plasma membrane"/>
    <property type="evidence" value="ECO:0007669"/>
    <property type="project" value="UniProtKB-SubCell"/>
</dbReference>